<reference evidence="2" key="1">
    <citation type="submission" date="2013-10" db="EMBL/GenBank/DDBJ databases">
        <title>Genome sequencing of Onchocerca volvulus.</title>
        <authorList>
            <person name="Cotton J."/>
            <person name="Tsai J."/>
            <person name="Stanley E."/>
            <person name="Tracey A."/>
            <person name="Holroyd N."/>
            <person name="Lustigman S."/>
            <person name="Berriman M."/>
        </authorList>
    </citation>
    <scope>NUCLEOTIDE SEQUENCE</scope>
</reference>
<name>A0A8R1TZT0_ONCVO</name>
<dbReference type="EnsemblMetazoa" id="OVOC8017.1">
    <property type="protein sequence ID" value="OVOC8017.1"/>
    <property type="gene ID" value="WBGene00244826"/>
</dbReference>
<sequence>MIIDDSLMPFEKRSIFENEGALEQDIIDPNSTDRCRSQSNCSSIICSYPFHAASSHILD</sequence>
<reference evidence="1" key="2">
    <citation type="submission" date="2022-06" db="UniProtKB">
        <authorList>
            <consortium name="EnsemblMetazoa"/>
        </authorList>
    </citation>
    <scope>IDENTIFICATION</scope>
</reference>
<dbReference type="Proteomes" id="UP000024404">
    <property type="component" value="Unassembled WGS sequence"/>
</dbReference>
<evidence type="ECO:0000313" key="2">
    <source>
        <dbReference type="Proteomes" id="UP000024404"/>
    </source>
</evidence>
<evidence type="ECO:0000313" key="1">
    <source>
        <dbReference type="EnsemblMetazoa" id="OVOC8017.1"/>
    </source>
</evidence>
<protein>
    <submittedName>
        <fullName evidence="1">Uncharacterized protein</fullName>
    </submittedName>
</protein>
<dbReference type="AlphaFoldDB" id="A0A8R1TZT0"/>
<accession>A0A8R1TZT0</accession>
<keyword evidence="2" id="KW-1185">Reference proteome</keyword>
<organism evidence="1 2">
    <name type="scientific">Onchocerca volvulus</name>
    <dbReference type="NCBI Taxonomy" id="6282"/>
    <lineage>
        <taxon>Eukaryota</taxon>
        <taxon>Metazoa</taxon>
        <taxon>Ecdysozoa</taxon>
        <taxon>Nematoda</taxon>
        <taxon>Chromadorea</taxon>
        <taxon>Rhabditida</taxon>
        <taxon>Spirurina</taxon>
        <taxon>Spiruromorpha</taxon>
        <taxon>Filarioidea</taxon>
        <taxon>Onchocercidae</taxon>
        <taxon>Onchocerca</taxon>
    </lineage>
</organism>
<proteinExistence type="predicted"/>
<dbReference type="EMBL" id="CMVM020000240">
    <property type="status" value="NOT_ANNOTATED_CDS"/>
    <property type="molecule type" value="Genomic_DNA"/>
</dbReference>